<dbReference type="Pfam" id="PF01774">
    <property type="entry name" value="UreD"/>
    <property type="match status" value="1"/>
</dbReference>
<dbReference type="InterPro" id="IPR002669">
    <property type="entry name" value="UreD"/>
</dbReference>
<comment type="caution">
    <text evidence="2">The sequence shown here is derived from an EMBL/GenBank/DDBJ whole genome shotgun (WGS) entry which is preliminary data.</text>
</comment>
<dbReference type="RefSeq" id="WP_183372519.1">
    <property type="nucleotide sequence ID" value="NZ_BAABHL010000001.1"/>
</dbReference>
<gene>
    <name evidence="2" type="ORF">BKA16_004243</name>
</gene>
<evidence type="ECO:0000313" key="2">
    <source>
        <dbReference type="EMBL" id="MBB4137691.1"/>
    </source>
</evidence>
<organism evidence="2 3">
    <name type="scientific">Gordonia humi</name>
    <dbReference type="NCBI Taxonomy" id="686429"/>
    <lineage>
        <taxon>Bacteria</taxon>
        <taxon>Bacillati</taxon>
        <taxon>Actinomycetota</taxon>
        <taxon>Actinomycetes</taxon>
        <taxon>Mycobacteriales</taxon>
        <taxon>Gordoniaceae</taxon>
        <taxon>Gordonia</taxon>
    </lineage>
</organism>
<proteinExistence type="predicted"/>
<evidence type="ECO:0000313" key="3">
    <source>
        <dbReference type="Proteomes" id="UP000551501"/>
    </source>
</evidence>
<sequence>MTARIAVDAAPGRARVDLSAAAGTTVVPRLLARTATSAHIALVAGGALLLGGDTIGLDVRVGAGCLLELTEVGGTVAYDADGASSTWWTRIIVDEGGTFVWRGLETVVADGACLHRRTDVRLAAGARALIREVSVLGRSGEAGGRLVQQTSASIGDVPLLVESVDVRGDRPTPGVLGPHRVLESILLAGVRGGDGSDEHVMDLAGPGSLARHLGDAVHESPLGPIWSSWRDRTVGEDR</sequence>
<protein>
    <submittedName>
        <fullName evidence="2">Urease accessory protein</fullName>
    </submittedName>
</protein>
<keyword evidence="3" id="KW-1185">Reference proteome</keyword>
<accession>A0A840F1E7</accession>
<keyword evidence="1" id="KW-0143">Chaperone</keyword>
<name>A0A840F1E7_9ACTN</name>
<dbReference type="AlphaFoldDB" id="A0A840F1E7"/>
<dbReference type="EMBL" id="JACIFP010000001">
    <property type="protein sequence ID" value="MBB4137691.1"/>
    <property type="molecule type" value="Genomic_DNA"/>
</dbReference>
<dbReference type="Proteomes" id="UP000551501">
    <property type="component" value="Unassembled WGS sequence"/>
</dbReference>
<evidence type="ECO:0000256" key="1">
    <source>
        <dbReference type="ARBA" id="ARBA00023186"/>
    </source>
</evidence>
<dbReference type="GO" id="GO:0016151">
    <property type="term" value="F:nickel cation binding"/>
    <property type="evidence" value="ECO:0007669"/>
    <property type="project" value="InterPro"/>
</dbReference>
<reference evidence="2 3" key="1">
    <citation type="submission" date="2020-08" db="EMBL/GenBank/DDBJ databases">
        <title>Sequencing the genomes of 1000 actinobacteria strains.</title>
        <authorList>
            <person name="Klenk H.-P."/>
        </authorList>
    </citation>
    <scope>NUCLEOTIDE SEQUENCE [LARGE SCALE GENOMIC DNA]</scope>
    <source>
        <strain evidence="2 3">DSM 45298</strain>
    </source>
</reference>